<comment type="caution">
    <text evidence="4">The sequence shown here is derived from an EMBL/GenBank/DDBJ whole genome shotgun (WGS) entry which is preliminary data.</text>
</comment>
<keyword evidence="3" id="KW-0732">Signal</keyword>
<dbReference type="Proteomes" id="UP000032289">
    <property type="component" value="Unassembled WGS sequence"/>
</dbReference>
<reference evidence="4" key="1">
    <citation type="journal article" date="2015" name="Microbiology (Mosc.)">
        <title>Genomics of the Weissella cibaria species with an examination of its metabolic traits.</title>
        <authorList>
            <person name="Lynch K.M."/>
            <person name="Lucid A."/>
            <person name="Arendt E.K."/>
            <person name="Sleator R.D."/>
            <person name="Lucey B."/>
            <person name="Coffey A."/>
        </authorList>
    </citation>
    <scope>NUCLEOTIDE SEQUENCE [LARGE SCALE GENOMIC DNA]</scope>
    <source>
        <strain evidence="4">AB3b</strain>
    </source>
</reference>
<dbReference type="RefSeq" id="WP_052498633.1">
    <property type="nucleotide sequence ID" value="NZ_JWHT01000041.1"/>
</dbReference>
<evidence type="ECO:0000256" key="2">
    <source>
        <dbReference type="PROSITE-ProRule" id="PRU00591"/>
    </source>
</evidence>
<evidence type="ECO:0000313" key="4">
    <source>
        <dbReference type="EMBL" id="KIU22344.1"/>
    </source>
</evidence>
<dbReference type="AlphaFoldDB" id="A0A0D1KBM2"/>
<dbReference type="EMBL" id="JWHT01000041">
    <property type="protein sequence ID" value="KIU22344.1"/>
    <property type="molecule type" value="Genomic_DNA"/>
</dbReference>
<accession>A0A0D1KBM2</accession>
<organism evidence="4 5">
    <name type="scientific">Weissella cibaria</name>
    <dbReference type="NCBI Taxonomy" id="137591"/>
    <lineage>
        <taxon>Bacteria</taxon>
        <taxon>Bacillati</taxon>
        <taxon>Bacillota</taxon>
        <taxon>Bacilli</taxon>
        <taxon>Lactobacillales</taxon>
        <taxon>Lactobacillaceae</taxon>
        <taxon>Weissella</taxon>
    </lineage>
</organism>
<evidence type="ECO:0000256" key="3">
    <source>
        <dbReference type="SAM" id="SignalP"/>
    </source>
</evidence>
<protein>
    <submittedName>
        <fullName evidence="4">ToxB protein</fullName>
    </submittedName>
</protein>
<dbReference type="PATRIC" id="fig|137591.24.peg.1686"/>
<evidence type="ECO:0000256" key="1">
    <source>
        <dbReference type="ARBA" id="ARBA00022737"/>
    </source>
</evidence>
<dbReference type="SUPFAM" id="SSF69360">
    <property type="entry name" value="Cell wall binding repeat"/>
    <property type="match status" value="2"/>
</dbReference>
<dbReference type="Gene3D" id="2.10.270.10">
    <property type="entry name" value="Cholin Binding"/>
    <property type="match status" value="3"/>
</dbReference>
<keyword evidence="1" id="KW-0677">Repeat</keyword>
<evidence type="ECO:0000313" key="5">
    <source>
        <dbReference type="Proteomes" id="UP000032289"/>
    </source>
</evidence>
<feature type="repeat" description="Cell wall-binding" evidence="2">
    <location>
        <begin position="287"/>
        <end position="306"/>
    </location>
</feature>
<feature type="chain" id="PRO_5002231980" evidence="3">
    <location>
        <begin position="26"/>
        <end position="313"/>
    </location>
</feature>
<dbReference type="InterPro" id="IPR018337">
    <property type="entry name" value="Cell_wall/Cho-bd_repeat"/>
</dbReference>
<gene>
    <name evidence="4" type="primary">toxB</name>
    <name evidence="4" type="ORF">ab3b_01738</name>
</gene>
<dbReference type="PROSITE" id="PS51170">
    <property type="entry name" value="CW"/>
    <property type="match status" value="1"/>
</dbReference>
<proteinExistence type="predicted"/>
<sequence>MKLKFNVLGLVVIVMSLLVAGQAKADTVTTDATTNQPLSGYVFTADRDWRWYENGQLYTGFRNYFGANYYFINGVRQTNTWATEWGKTYYLGADGRSVEGHLVTINGITYDFGNDQTFYLRGKVSGYLKDGSAANGGYRWYDNGQLYTGFKFYMGTYYWFVDGVRQNAGWRSAWGMTYYTDANGRAVQGMQTIAGKQYYFGDNNTYYLRDNPVNTRQNKIKATANGYIYDGSALNGGYRWYDNGQLYTGFKHYMGTYYWFVDGVRQNAGWRHAWGYTYYTDNQGRAVQGWQTINGIRYYFGDNGTFFMRYYLK</sequence>
<name>A0A0D1KBM2_9LACO</name>
<feature type="signal peptide" evidence="3">
    <location>
        <begin position="1"/>
        <end position="25"/>
    </location>
</feature>